<name>U1QC19_9ACTO</name>
<protein>
    <recommendedName>
        <fullName evidence="3">Transposase IS4-like domain-containing protein</fullName>
    </recommendedName>
</protein>
<evidence type="ECO:0008006" key="3">
    <source>
        <dbReference type="Google" id="ProtNLM"/>
    </source>
</evidence>
<accession>U1QC19</accession>
<keyword evidence="2" id="KW-1185">Reference proteome</keyword>
<gene>
    <name evidence="1" type="ORF">HMPREF1979_00593</name>
</gene>
<sequence length="89" mass="10075">MDLDRVVVTADAMHTQVDTAEWIVGRGGHYLLTPLGTQKTLHRTLKALPWKNVPSTSWVDTGHERRVRRTVKVIEIPTWVDFPGSAPYP</sequence>
<organism evidence="1 2">
    <name type="scientific">Actinomyces johnsonii F0542</name>
    <dbReference type="NCBI Taxonomy" id="1321818"/>
    <lineage>
        <taxon>Bacteria</taxon>
        <taxon>Bacillati</taxon>
        <taxon>Actinomycetota</taxon>
        <taxon>Actinomycetes</taxon>
        <taxon>Actinomycetales</taxon>
        <taxon>Actinomycetaceae</taxon>
        <taxon>Actinomyces</taxon>
    </lineage>
</organism>
<evidence type="ECO:0000313" key="1">
    <source>
        <dbReference type="EMBL" id="ERH25330.1"/>
    </source>
</evidence>
<dbReference type="PATRIC" id="fig|1321818.3.peg.488"/>
<comment type="caution">
    <text evidence="1">The sequence shown here is derived from an EMBL/GenBank/DDBJ whole genome shotgun (WGS) entry which is preliminary data.</text>
</comment>
<reference evidence="1 2" key="1">
    <citation type="submission" date="2013-08" db="EMBL/GenBank/DDBJ databases">
        <authorList>
            <person name="Weinstock G."/>
            <person name="Sodergren E."/>
            <person name="Wylie T."/>
            <person name="Fulton L."/>
            <person name="Fulton R."/>
            <person name="Fronick C."/>
            <person name="O'Laughlin M."/>
            <person name="Godfrey J."/>
            <person name="Miner T."/>
            <person name="Herter B."/>
            <person name="Appelbaum E."/>
            <person name="Cordes M."/>
            <person name="Lek S."/>
            <person name="Wollam A."/>
            <person name="Pepin K.H."/>
            <person name="Palsikar V.B."/>
            <person name="Mitreva M."/>
            <person name="Wilson R.K."/>
        </authorList>
    </citation>
    <scope>NUCLEOTIDE SEQUENCE [LARGE SCALE GENOMIC DNA]</scope>
    <source>
        <strain evidence="1 2">F0542</strain>
    </source>
</reference>
<evidence type="ECO:0000313" key="2">
    <source>
        <dbReference type="Proteomes" id="UP000016536"/>
    </source>
</evidence>
<dbReference type="HOGENOM" id="CLU_2520146_0_0_11"/>
<proteinExistence type="predicted"/>
<dbReference type="Proteomes" id="UP000016536">
    <property type="component" value="Unassembled WGS sequence"/>
</dbReference>
<dbReference type="EMBL" id="AWSE01000026">
    <property type="protein sequence ID" value="ERH25330.1"/>
    <property type="molecule type" value="Genomic_DNA"/>
</dbReference>
<dbReference type="AlphaFoldDB" id="U1QC19"/>